<comment type="caution">
    <text evidence="3">The sequence shown here is derived from an EMBL/GenBank/DDBJ whole genome shotgun (WGS) entry which is preliminary data.</text>
</comment>
<dbReference type="Pfam" id="PF00850">
    <property type="entry name" value="Hist_deacetyl"/>
    <property type="match status" value="1"/>
</dbReference>
<dbReference type="GO" id="GO:0040029">
    <property type="term" value="P:epigenetic regulation of gene expression"/>
    <property type="evidence" value="ECO:0007669"/>
    <property type="project" value="TreeGrafter"/>
</dbReference>
<dbReference type="EMBL" id="DTMM01000036">
    <property type="protein sequence ID" value="HFT92700.1"/>
    <property type="molecule type" value="Genomic_DNA"/>
</dbReference>
<feature type="domain" description="Histone deacetylase" evidence="2">
    <location>
        <begin position="117"/>
        <end position="340"/>
    </location>
</feature>
<dbReference type="AlphaFoldDB" id="A0A7C3LR74"/>
<comment type="similarity">
    <text evidence="1">Belongs to the histone deacetylase family.</text>
</comment>
<dbReference type="PRINTS" id="PR01270">
    <property type="entry name" value="HDASUPER"/>
</dbReference>
<protein>
    <submittedName>
        <fullName evidence="3">Histone deacetylase family protein</fullName>
    </submittedName>
</protein>
<sequence length="344" mass="38014">MLIVARCLSPRGVFPSGKRFFSHHSTCRNEDVSVKPAIFFLPGEGHSNGPGHPEGLRRLNTLDHLFKRLAAEGKATLSEQWKGDPKNFYRVYEGPHLQQYLESLLSFPFPPGGIARLDPDTGFSRGSLSAIQATSSAISTLLQLRHQEGGLYFLAERPPGHHALSGRAMGFCIVNHTAAIAWNILHQDPEARVAVFDFDVHHGNGTEEILRGQDRCLFISTHQYPFYPGTGSGRDNSDRLRGEGILDIPLAEGTDDAAYHKILGEQVLPRLERFRPTDLIVSAGFDAHREDPLGGLFLTEETYHEIGNSIRKLDCRFIASVLEGGYNLEALSRSVESYLNGIGS</sequence>
<accession>A0A7C3LR74</accession>
<dbReference type="GO" id="GO:0004407">
    <property type="term" value="F:histone deacetylase activity"/>
    <property type="evidence" value="ECO:0007669"/>
    <property type="project" value="TreeGrafter"/>
</dbReference>
<reference evidence="3" key="1">
    <citation type="journal article" date="2020" name="mSystems">
        <title>Genome- and Community-Level Interaction Insights into Carbon Utilization and Element Cycling Functions of Hydrothermarchaeota in Hydrothermal Sediment.</title>
        <authorList>
            <person name="Zhou Z."/>
            <person name="Liu Y."/>
            <person name="Xu W."/>
            <person name="Pan J."/>
            <person name="Luo Z.H."/>
            <person name="Li M."/>
        </authorList>
    </citation>
    <scope>NUCLEOTIDE SEQUENCE [LARGE SCALE GENOMIC DNA]</scope>
    <source>
        <strain evidence="3">SpSt-902</strain>
    </source>
</reference>
<gene>
    <name evidence="3" type="ORF">ENX03_01925</name>
</gene>
<dbReference type="InterPro" id="IPR000286">
    <property type="entry name" value="HDACs"/>
</dbReference>
<evidence type="ECO:0000259" key="2">
    <source>
        <dbReference type="Pfam" id="PF00850"/>
    </source>
</evidence>
<evidence type="ECO:0000256" key="1">
    <source>
        <dbReference type="ARBA" id="ARBA00005947"/>
    </source>
</evidence>
<evidence type="ECO:0000313" key="3">
    <source>
        <dbReference type="EMBL" id="HFT92700.1"/>
    </source>
</evidence>
<dbReference type="Gene3D" id="3.40.800.20">
    <property type="entry name" value="Histone deacetylase domain"/>
    <property type="match status" value="1"/>
</dbReference>
<dbReference type="SUPFAM" id="SSF52768">
    <property type="entry name" value="Arginase/deacetylase"/>
    <property type="match status" value="1"/>
</dbReference>
<dbReference type="InterPro" id="IPR037138">
    <property type="entry name" value="His_deacetylse_dom_sf"/>
</dbReference>
<proteinExistence type="inferred from homology"/>
<dbReference type="PANTHER" id="PTHR10625">
    <property type="entry name" value="HISTONE DEACETYLASE HDAC1-RELATED"/>
    <property type="match status" value="1"/>
</dbReference>
<dbReference type="InterPro" id="IPR023696">
    <property type="entry name" value="Ureohydrolase_dom_sf"/>
</dbReference>
<dbReference type="PANTHER" id="PTHR10625:SF10">
    <property type="entry name" value="HISTONE DEACETYLASE HDAC1"/>
    <property type="match status" value="1"/>
</dbReference>
<dbReference type="InterPro" id="IPR023801">
    <property type="entry name" value="His_deacetylse_dom"/>
</dbReference>
<organism evidence="3">
    <name type="scientific">Leptospirillum ferriphilum</name>
    <dbReference type="NCBI Taxonomy" id="178606"/>
    <lineage>
        <taxon>Bacteria</taxon>
        <taxon>Pseudomonadati</taxon>
        <taxon>Nitrospirota</taxon>
        <taxon>Nitrospiria</taxon>
        <taxon>Nitrospirales</taxon>
        <taxon>Nitrospiraceae</taxon>
        <taxon>Leptospirillum</taxon>
    </lineage>
</organism>
<name>A0A7C3LR74_9BACT</name>